<comment type="caution">
    <text evidence="1">The sequence shown here is derived from an EMBL/GenBank/DDBJ whole genome shotgun (WGS) entry which is preliminary data.</text>
</comment>
<dbReference type="PANTHER" id="PTHR39600:SF1">
    <property type="entry name" value="PEPTIDASE INHIBITOR I78 FAMILY PROTEIN"/>
    <property type="match status" value="1"/>
</dbReference>
<dbReference type="OrthoDB" id="10013825at2759"/>
<dbReference type="Gene3D" id="3.30.10.10">
    <property type="entry name" value="Trypsin Inhibitor V, subunit A"/>
    <property type="match status" value="1"/>
</dbReference>
<dbReference type="Proteomes" id="UP000027586">
    <property type="component" value="Unassembled WGS sequence"/>
</dbReference>
<reference evidence="1" key="1">
    <citation type="submission" date="2013-08" db="EMBL/GenBank/DDBJ databases">
        <title>Gene expansion shapes genome architecture in the human pathogen Lichtheimia corymbifera: an evolutionary genomics analysis in the ancient terrestrial Mucorales (Mucoromycotina).</title>
        <authorList>
            <person name="Schwartze V.U."/>
            <person name="Winter S."/>
            <person name="Shelest E."/>
            <person name="Marcet-Houben M."/>
            <person name="Horn F."/>
            <person name="Wehner S."/>
            <person name="Hoffmann K."/>
            <person name="Riege K."/>
            <person name="Sammeth M."/>
            <person name="Nowrousian M."/>
            <person name="Valiante V."/>
            <person name="Linde J."/>
            <person name="Jacobsen I.D."/>
            <person name="Marz M."/>
            <person name="Brakhage A.A."/>
            <person name="Gabaldon T."/>
            <person name="Bocker S."/>
            <person name="Voigt K."/>
        </authorList>
    </citation>
    <scope>NUCLEOTIDE SEQUENCE [LARGE SCALE GENOMIC DNA]</scope>
    <source>
        <strain evidence="1">FSU 9682</strain>
    </source>
</reference>
<proteinExistence type="predicted"/>
<evidence type="ECO:0000313" key="2">
    <source>
        <dbReference type="Proteomes" id="UP000027586"/>
    </source>
</evidence>
<evidence type="ECO:0000313" key="1">
    <source>
        <dbReference type="EMBL" id="CDH49616.1"/>
    </source>
</evidence>
<name>A0A068RKZ3_9FUNG</name>
<organism evidence="1 2">
    <name type="scientific">Lichtheimia corymbifera JMRC:FSU:9682</name>
    <dbReference type="NCBI Taxonomy" id="1263082"/>
    <lineage>
        <taxon>Eukaryota</taxon>
        <taxon>Fungi</taxon>
        <taxon>Fungi incertae sedis</taxon>
        <taxon>Mucoromycota</taxon>
        <taxon>Mucoromycotina</taxon>
        <taxon>Mucoromycetes</taxon>
        <taxon>Mucorales</taxon>
        <taxon>Lichtheimiaceae</taxon>
        <taxon>Lichtheimia</taxon>
    </lineage>
</organism>
<dbReference type="PANTHER" id="PTHR39600">
    <property type="entry name" value="PEPTIDASE INHIBITOR I78 FAMILY PROTEIN"/>
    <property type="match status" value="1"/>
</dbReference>
<keyword evidence="2" id="KW-1185">Reference proteome</keyword>
<gene>
    <name evidence="1" type="ORF">LCOR_01355.1</name>
</gene>
<protein>
    <submittedName>
        <fullName evidence="1">Uncharacterized protein</fullName>
    </submittedName>
</protein>
<dbReference type="AlphaFoldDB" id="A0A068RKZ3"/>
<sequence length="82" mass="9269">MDPNAFAPTTPADLDEWKEKLLGKKYVENDEMHVEGQTFLRSHLPPVNRVLPPGAPATRDYVPNRLNVILDDADIVTSVYYC</sequence>
<dbReference type="VEuPathDB" id="FungiDB:LCOR_01355.1"/>
<accession>A0A068RKZ3</accession>
<dbReference type="STRING" id="1263082.A0A068RKZ3"/>
<dbReference type="EMBL" id="CBTN010000003">
    <property type="protein sequence ID" value="CDH49616.1"/>
    <property type="molecule type" value="Genomic_DNA"/>
</dbReference>